<name>A0A917PC11_9ACTN</name>
<organism evidence="2 3">
    <name type="scientific">Streptomyces brasiliensis</name>
    <dbReference type="NCBI Taxonomy" id="1954"/>
    <lineage>
        <taxon>Bacteria</taxon>
        <taxon>Bacillati</taxon>
        <taxon>Actinomycetota</taxon>
        <taxon>Actinomycetes</taxon>
        <taxon>Kitasatosporales</taxon>
        <taxon>Streptomycetaceae</taxon>
        <taxon>Streptomyces</taxon>
    </lineage>
</organism>
<reference evidence="2" key="2">
    <citation type="submission" date="2020-09" db="EMBL/GenBank/DDBJ databases">
        <authorList>
            <person name="Sun Q."/>
            <person name="Ohkuma M."/>
        </authorList>
    </citation>
    <scope>NUCLEOTIDE SEQUENCE</scope>
    <source>
        <strain evidence="2">JCM 3086</strain>
    </source>
</reference>
<evidence type="ECO:0000313" key="2">
    <source>
        <dbReference type="EMBL" id="GGJ70054.1"/>
    </source>
</evidence>
<evidence type="ECO:0000256" key="1">
    <source>
        <dbReference type="SAM" id="MobiDB-lite"/>
    </source>
</evidence>
<proteinExistence type="predicted"/>
<feature type="compositionally biased region" description="Basic residues" evidence="1">
    <location>
        <begin position="67"/>
        <end position="79"/>
    </location>
</feature>
<dbReference type="EMBL" id="BMQA01000116">
    <property type="protein sequence ID" value="GGJ70054.1"/>
    <property type="molecule type" value="Genomic_DNA"/>
</dbReference>
<dbReference type="AlphaFoldDB" id="A0A917PC11"/>
<accession>A0A917PC11</accession>
<dbReference type="Proteomes" id="UP000657574">
    <property type="component" value="Unassembled WGS sequence"/>
</dbReference>
<evidence type="ECO:0000313" key="3">
    <source>
        <dbReference type="Proteomes" id="UP000657574"/>
    </source>
</evidence>
<sequence length="79" mass="8902">MRQEMRINCATADLEHSAAIQAACWSKTRVWPAPCRAQGTAAATTPCARQRIRGSSASRNTFIVPASRHRQRRRPRPWS</sequence>
<comment type="caution">
    <text evidence="2">The sequence shown here is derived from an EMBL/GenBank/DDBJ whole genome shotgun (WGS) entry which is preliminary data.</text>
</comment>
<feature type="region of interest" description="Disordered" evidence="1">
    <location>
        <begin position="54"/>
        <end position="79"/>
    </location>
</feature>
<reference evidence="2" key="1">
    <citation type="journal article" date="2014" name="Int. J. Syst. Evol. Microbiol.">
        <title>Complete genome sequence of Corynebacterium casei LMG S-19264T (=DSM 44701T), isolated from a smear-ripened cheese.</title>
        <authorList>
            <consortium name="US DOE Joint Genome Institute (JGI-PGF)"/>
            <person name="Walter F."/>
            <person name="Albersmeier A."/>
            <person name="Kalinowski J."/>
            <person name="Ruckert C."/>
        </authorList>
    </citation>
    <scope>NUCLEOTIDE SEQUENCE</scope>
    <source>
        <strain evidence="2">JCM 3086</strain>
    </source>
</reference>
<gene>
    <name evidence="2" type="ORF">GCM10010121_095850</name>
</gene>
<protein>
    <submittedName>
        <fullName evidence="2">Uncharacterized protein</fullName>
    </submittedName>
</protein>
<keyword evidence="3" id="KW-1185">Reference proteome</keyword>